<dbReference type="InterPro" id="IPR001584">
    <property type="entry name" value="Integrase_cat-core"/>
</dbReference>
<dbReference type="Pfam" id="PF00665">
    <property type="entry name" value="rve"/>
    <property type="match status" value="1"/>
</dbReference>
<dbReference type="KEGG" id="plei:Q9312_02765"/>
<dbReference type="GO" id="GO:0003676">
    <property type="term" value="F:nucleic acid binding"/>
    <property type="evidence" value="ECO:0007669"/>
    <property type="project" value="InterPro"/>
</dbReference>
<keyword evidence="4" id="KW-1185">Reference proteome</keyword>
<reference evidence="2 4" key="1">
    <citation type="submission" date="2023-08" db="EMBL/GenBank/DDBJ databases">
        <title>Pleionea litopenaei sp. nov., isolated from stomach of juvenile Litopenaeus vannamei.</title>
        <authorList>
            <person name="Rho A.M."/>
            <person name="Hwang C.Y."/>
        </authorList>
    </citation>
    <scope>NUCLEOTIDE SEQUENCE [LARGE SCALE GENOMIC DNA]</scope>
    <source>
        <strain evidence="2 4">HL-JVS1</strain>
    </source>
</reference>
<evidence type="ECO:0000313" key="3">
    <source>
        <dbReference type="EMBL" id="WMS89270.1"/>
    </source>
</evidence>
<dbReference type="EMBL" id="CP133548">
    <property type="protein sequence ID" value="WMS89270.1"/>
    <property type="molecule type" value="Genomic_DNA"/>
</dbReference>
<feature type="domain" description="Integrase catalytic" evidence="1">
    <location>
        <begin position="150"/>
        <end position="311"/>
    </location>
</feature>
<name>A0AA51RXD8_9GAMM</name>
<dbReference type="AlphaFoldDB" id="A0AA51RXD8"/>
<dbReference type="InterPro" id="IPR012337">
    <property type="entry name" value="RNaseH-like_sf"/>
</dbReference>
<protein>
    <submittedName>
        <fullName evidence="2">IS3 family transposase</fullName>
    </submittedName>
</protein>
<dbReference type="KEGG" id="plei:Q9312_02620"/>
<dbReference type="Gene3D" id="3.30.420.10">
    <property type="entry name" value="Ribonuclease H-like superfamily/Ribonuclease H"/>
    <property type="match status" value="1"/>
</dbReference>
<dbReference type="GO" id="GO:0015074">
    <property type="term" value="P:DNA integration"/>
    <property type="evidence" value="ECO:0007669"/>
    <property type="project" value="InterPro"/>
</dbReference>
<dbReference type="InterPro" id="IPR048020">
    <property type="entry name" value="Transpos_IS3"/>
</dbReference>
<evidence type="ECO:0000313" key="4">
    <source>
        <dbReference type="Proteomes" id="UP001239782"/>
    </source>
</evidence>
<dbReference type="SUPFAM" id="SSF53098">
    <property type="entry name" value="Ribonuclease H-like"/>
    <property type="match status" value="1"/>
</dbReference>
<evidence type="ECO:0000259" key="1">
    <source>
        <dbReference type="PROSITE" id="PS50994"/>
    </source>
</evidence>
<accession>A0AA51RXD8</accession>
<dbReference type="PANTHER" id="PTHR46889">
    <property type="entry name" value="TRANSPOSASE INSF FOR INSERTION SEQUENCE IS3B-RELATED"/>
    <property type="match status" value="1"/>
</dbReference>
<sequence>MKTTQKRGGRTQAGKRNIKKGSCLLCEAPSVKYQFIEEHPEFNVYLQCRALGVSYSGYYDWRSRPPSARQIEDERLLGKLVECFNDNEQTYGVPRLTKELKESGEPVNHKRVARLKRENNIYPKQFKAFVVTTDSSHGKPVANNLLNREFKVEEANQVWVSDITYIPTSTGWIYLAVIIDLYSRAVIGWQLAEHMKAELVCDAVKMAQARRGCLPKLFHSDRGCQYVSEELESLLVGVTISMSRKGNCWDNAVAESFFGTLKTEHVNFENYFNLREARMSLFRYIEGFYNRKRRHSHLDYKAPMIFEESAA</sequence>
<dbReference type="InterPro" id="IPR036397">
    <property type="entry name" value="RNaseH_sf"/>
</dbReference>
<dbReference type="Pfam" id="PF13333">
    <property type="entry name" value="rve_2"/>
    <property type="match status" value="1"/>
</dbReference>
<dbReference type="EMBL" id="CP133548">
    <property type="protein sequence ID" value="WMS89269.1"/>
    <property type="molecule type" value="Genomic_DNA"/>
</dbReference>
<dbReference type="InterPro" id="IPR025948">
    <property type="entry name" value="HTH-like_dom"/>
</dbReference>
<organism evidence="2 4">
    <name type="scientific">Pleionea litopenaei</name>
    <dbReference type="NCBI Taxonomy" id="3070815"/>
    <lineage>
        <taxon>Bacteria</taxon>
        <taxon>Pseudomonadati</taxon>
        <taxon>Pseudomonadota</taxon>
        <taxon>Gammaproteobacteria</taxon>
        <taxon>Oceanospirillales</taxon>
        <taxon>Pleioneaceae</taxon>
        <taxon>Pleionea</taxon>
    </lineage>
</organism>
<dbReference type="InterPro" id="IPR050900">
    <property type="entry name" value="Transposase_IS3/IS150/IS904"/>
</dbReference>
<dbReference type="NCBIfam" id="NF033516">
    <property type="entry name" value="transpos_IS3"/>
    <property type="match status" value="1"/>
</dbReference>
<gene>
    <name evidence="2" type="ORF">Q9312_02620</name>
    <name evidence="3" type="ORF">Q9312_02765</name>
</gene>
<dbReference type="RefSeq" id="WP_309204541.1">
    <property type="nucleotide sequence ID" value="NZ_CP133548.1"/>
</dbReference>
<proteinExistence type="predicted"/>
<dbReference type="PANTHER" id="PTHR46889:SF4">
    <property type="entry name" value="TRANSPOSASE INSO FOR INSERTION SEQUENCE ELEMENT IS911B-RELATED"/>
    <property type="match status" value="1"/>
</dbReference>
<dbReference type="Pfam" id="PF13276">
    <property type="entry name" value="HTH_21"/>
    <property type="match status" value="1"/>
</dbReference>
<dbReference type="PROSITE" id="PS50994">
    <property type="entry name" value="INTEGRASE"/>
    <property type="match status" value="1"/>
</dbReference>
<evidence type="ECO:0000313" key="2">
    <source>
        <dbReference type="EMBL" id="WMS89269.1"/>
    </source>
</evidence>
<dbReference type="Proteomes" id="UP001239782">
    <property type="component" value="Chromosome"/>
</dbReference>